<dbReference type="FunFam" id="2.30.42.10:FF:000192">
    <property type="entry name" value="Uncharacterized protein, isoform J"/>
    <property type="match status" value="1"/>
</dbReference>
<dbReference type="PROSITE" id="PS50106">
    <property type="entry name" value="PDZ"/>
    <property type="match status" value="1"/>
</dbReference>
<dbReference type="Proteomes" id="UP000515158">
    <property type="component" value="Unplaced"/>
</dbReference>
<name>A0A6P8YVA1_THRPL</name>
<dbReference type="InterPro" id="IPR001478">
    <property type="entry name" value="PDZ"/>
</dbReference>
<dbReference type="RefSeq" id="XP_034238047.1">
    <property type="nucleotide sequence ID" value="XM_034382156.1"/>
</dbReference>
<dbReference type="GeneID" id="117643319"/>
<dbReference type="SUPFAM" id="SSF50156">
    <property type="entry name" value="PDZ domain-like"/>
    <property type="match status" value="1"/>
</dbReference>
<keyword evidence="2" id="KW-0963">Cytoplasm</keyword>
<dbReference type="InterPro" id="IPR006643">
    <property type="entry name" value="Zasp-like_motif"/>
</dbReference>
<evidence type="ECO:0000256" key="2">
    <source>
        <dbReference type="ARBA" id="ARBA00022490"/>
    </source>
</evidence>
<dbReference type="PANTHER" id="PTHR24214:SF55">
    <property type="entry name" value="Z BAND ALTERNATIVELY SPLICED PDZ-MOTIF PROTEIN 66, ISOFORM E"/>
    <property type="match status" value="1"/>
</dbReference>
<reference evidence="6" key="1">
    <citation type="submission" date="2025-08" db="UniProtKB">
        <authorList>
            <consortium name="RefSeq"/>
        </authorList>
    </citation>
    <scope>IDENTIFICATION</scope>
    <source>
        <tissue evidence="6">Total insect</tissue>
    </source>
</reference>
<dbReference type="CDD" id="cd23068">
    <property type="entry name" value="PDZ_ZASP52-like"/>
    <property type="match status" value="1"/>
</dbReference>
<dbReference type="Gene3D" id="2.30.42.10">
    <property type="match status" value="1"/>
</dbReference>
<accession>A0A6P8YVA1</accession>
<dbReference type="FunCoup" id="A0A6P8YVA1">
    <property type="interactions" value="6"/>
</dbReference>
<keyword evidence="3" id="KW-0862">Zinc</keyword>
<evidence type="ECO:0000259" key="4">
    <source>
        <dbReference type="PROSITE" id="PS50106"/>
    </source>
</evidence>
<keyword evidence="3" id="KW-0479">Metal-binding</keyword>
<dbReference type="GO" id="GO:0005912">
    <property type="term" value="C:adherens junction"/>
    <property type="evidence" value="ECO:0007669"/>
    <property type="project" value="TreeGrafter"/>
</dbReference>
<dbReference type="Pfam" id="PF00595">
    <property type="entry name" value="PDZ"/>
    <property type="match status" value="1"/>
</dbReference>
<sequence length="391" mass="42731">MGPMAGSQPHVKAVRLHRDGPNQPWGIRLVGGVDLNAPLVITRCMVGSPAEGVLHRGDVIRKVNEYDSRDLRHKDAQQLFRSAGNTIDLVVLRDPLAVPPPSTAASSRASSVAPTTPTPSFAALNAHSPVKGGVATPFAAAMSLRSPHPDDYPATHVFDGVHHRTDEDILPIHNQPYRTTPLVLPGAKVKKEDNVTECYLRHHPNPMMRAPPGHGGDWLPADVVMKQKVADTVLQRVVPSDPHRHVVNRPFNTPIGLYSEQNIVDTIHKTLGTPNNASLGSSSIRQAPKVGLKPTVVYDPAKSETYKFLQEQELGDHVQEVTVPPQPKVFAPSKVPVAMRKIPAPTQRVHQKTISTAPNPYYQVNTMGVPAERIQQSGSFNRLMHMVMNDM</sequence>
<evidence type="ECO:0000256" key="1">
    <source>
        <dbReference type="ARBA" id="ARBA00004496"/>
    </source>
</evidence>
<evidence type="ECO:0000256" key="3">
    <source>
        <dbReference type="ARBA" id="ARBA00023038"/>
    </source>
</evidence>
<protein>
    <submittedName>
        <fullName evidence="6">PDZ and LIM domain protein 3 isoform X1</fullName>
    </submittedName>
</protein>
<dbReference type="GO" id="GO:0030018">
    <property type="term" value="C:Z disc"/>
    <property type="evidence" value="ECO:0007669"/>
    <property type="project" value="TreeGrafter"/>
</dbReference>
<keyword evidence="5" id="KW-1185">Reference proteome</keyword>
<dbReference type="PANTHER" id="PTHR24214">
    <property type="entry name" value="PDZ AND LIM DOMAIN PROTEIN ZASP"/>
    <property type="match status" value="1"/>
</dbReference>
<comment type="subcellular location">
    <subcellularLocation>
        <location evidence="1">Cytoplasm</location>
    </subcellularLocation>
</comment>
<gene>
    <name evidence="6" type="primary">LOC117643319</name>
</gene>
<dbReference type="InterPro" id="IPR031847">
    <property type="entry name" value="PDLI1-4/Zasp-like_mid"/>
</dbReference>
<proteinExistence type="predicted"/>
<dbReference type="OrthoDB" id="445995at2759"/>
<dbReference type="SMART" id="SM00228">
    <property type="entry name" value="PDZ"/>
    <property type="match status" value="1"/>
</dbReference>
<evidence type="ECO:0000313" key="5">
    <source>
        <dbReference type="Proteomes" id="UP000515158"/>
    </source>
</evidence>
<dbReference type="InterPro" id="IPR036034">
    <property type="entry name" value="PDZ_sf"/>
</dbReference>
<feature type="domain" description="PDZ" evidence="4">
    <location>
        <begin position="13"/>
        <end position="95"/>
    </location>
</feature>
<dbReference type="GO" id="GO:0003779">
    <property type="term" value="F:actin binding"/>
    <property type="evidence" value="ECO:0007669"/>
    <property type="project" value="TreeGrafter"/>
</dbReference>
<dbReference type="KEGG" id="tpal:117643319"/>
<dbReference type="GO" id="GO:0030036">
    <property type="term" value="P:actin cytoskeleton organization"/>
    <property type="evidence" value="ECO:0007669"/>
    <property type="project" value="TreeGrafter"/>
</dbReference>
<evidence type="ECO:0000313" key="6">
    <source>
        <dbReference type="RefSeq" id="XP_034238047.1"/>
    </source>
</evidence>
<organism evidence="6">
    <name type="scientific">Thrips palmi</name>
    <name type="common">Melon thrips</name>
    <dbReference type="NCBI Taxonomy" id="161013"/>
    <lineage>
        <taxon>Eukaryota</taxon>
        <taxon>Metazoa</taxon>
        <taxon>Ecdysozoa</taxon>
        <taxon>Arthropoda</taxon>
        <taxon>Hexapoda</taxon>
        <taxon>Insecta</taxon>
        <taxon>Pterygota</taxon>
        <taxon>Neoptera</taxon>
        <taxon>Paraneoptera</taxon>
        <taxon>Thysanoptera</taxon>
        <taxon>Terebrantia</taxon>
        <taxon>Thripoidea</taxon>
        <taxon>Thripidae</taxon>
        <taxon>Thrips</taxon>
    </lineage>
</organism>
<dbReference type="GO" id="GO:0031941">
    <property type="term" value="C:filamentous actin"/>
    <property type="evidence" value="ECO:0007669"/>
    <property type="project" value="TreeGrafter"/>
</dbReference>
<dbReference type="GO" id="GO:0061061">
    <property type="term" value="P:muscle structure development"/>
    <property type="evidence" value="ECO:0007669"/>
    <property type="project" value="TreeGrafter"/>
</dbReference>
<dbReference type="SMART" id="SM00735">
    <property type="entry name" value="ZM"/>
    <property type="match status" value="1"/>
</dbReference>
<keyword evidence="3" id="KW-0440">LIM domain</keyword>
<dbReference type="InParanoid" id="A0A6P8YVA1"/>
<dbReference type="GO" id="GO:0051371">
    <property type="term" value="F:muscle alpha-actinin binding"/>
    <property type="evidence" value="ECO:0007669"/>
    <property type="project" value="TreeGrafter"/>
</dbReference>
<dbReference type="Pfam" id="PF15936">
    <property type="entry name" value="DUF4749"/>
    <property type="match status" value="1"/>
</dbReference>
<dbReference type="InterPro" id="IPR050604">
    <property type="entry name" value="PDZ-LIM_domain"/>
</dbReference>
<dbReference type="CTD" id="38988"/>
<dbReference type="GO" id="GO:0001725">
    <property type="term" value="C:stress fiber"/>
    <property type="evidence" value="ECO:0007669"/>
    <property type="project" value="TreeGrafter"/>
</dbReference>
<dbReference type="AlphaFoldDB" id="A0A6P8YVA1"/>